<reference evidence="2 3" key="1">
    <citation type="journal article" date="2008" name="Nature">
        <title>The genome of Laccaria bicolor provides insights into mycorrhizal symbiosis.</title>
        <authorList>
            <person name="Martin F."/>
            <person name="Aerts A."/>
            <person name="Ahren D."/>
            <person name="Brun A."/>
            <person name="Danchin E.G.J."/>
            <person name="Duchaussoy F."/>
            <person name="Gibon J."/>
            <person name="Kohler A."/>
            <person name="Lindquist E."/>
            <person name="Pereda V."/>
            <person name="Salamov A."/>
            <person name="Shapiro H.J."/>
            <person name="Wuyts J."/>
            <person name="Blaudez D."/>
            <person name="Buee M."/>
            <person name="Brokstein P."/>
            <person name="Canbaeck B."/>
            <person name="Cohen D."/>
            <person name="Courty P.E."/>
            <person name="Coutinho P.M."/>
            <person name="Delaruelle C."/>
            <person name="Detter J.C."/>
            <person name="Deveau A."/>
            <person name="DiFazio S."/>
            <person name="Duplessis S."/>
            <person name="Fraissinet-Tachet L."/>
            <person name="Lucic E."/>
            <person name="Frey-Klett P."/>
            <person name="Fourrey C."/>
            <person name="Feussner I."/>
            <person name="Gay G."/>
            <person name="Grimwood J."/>
            <person name="Hoegger P.J."/>
            <person name="Jain P."/>
            <person name="Kilaru S."/>
            <person name="Labbe J."/>
            <person name="Lin Y.C."/>
            <person name="Legue V."/>
            <person name="Le Tacon F."/>
            <person name="Marmeisse R."/>
            <person name="Melayah D."/>
            <person name="Montanini B."/>
            <person name="Muratet M."/>
            <person name="Nehls U."/>
            <person name="Niculita-Hirzel H."/>
            <person name="Oudot-Le Secq M.P."/>
            <person name="Peter M."/>
            <person name="Quesneville H."/>
            <person name="Rajashekar B."/>
            <person name="Reich M."/>
            <person name="Rouhier N."/>
            <person name="Schmutz J."/>
            <person name="Yin T."/>
            <person name="Chalot M."/>
            <person name="Henrissat B."/>
            <person name="Kuees U."/>
            <person name="Lucas S."/>
            <person name="Van de Peer Y."/>
            <person name="Podila G.K."/>
            <person name="Polle A."/>
            <person name="Pukkila P.J."/>
            <person name="Richardson P.M."/>
            <person name="Rouze P."/>
            <person name="Sanders I.R."/>
            <person name="Stajich J.E."/>
            <person name="Tunlid A."/>
            <person name="Tuskan G."/>
            <person name="Grigoriev I.V."/>
        </authorList>
    </citation>
    <scope>NUCLEOTIDE SEQUENCE [LARGE SCALE GENOMIC DNA]</scope>
    <source>
        <strain evidence="3">S238N-H82 / ATCC MYA-4686</strain>
    </source>
</reference>
<dbReference type="EMBL" id="DS547123">
    <property type="protein sequence ID" value="EDR03571.1"/>
    <property type="molecule type" value="Genomic_DNA"/>
</dbReference>
<dbReference type="Proteomes" id="UP000001194">
    <property type="component" value="Unassembled WGS sequence"/>
</dbReference>
<dbReference type="GeneID" id="6081422"/>
<evidence type="ECO:0000313" key="3">
    <source>
        <dbReference type="Proteomes" id="UP000001194"/>
    </source>
</evidence>
<gene>
    <name evidence="2" type="ORF">LACBIDRAFT_307044</name>
</gene>
<evidence type="ECO:0000256" key="1">
    <source>
        <dbReference type="SAM" id="MobiDB-lite"/>
    </source>
</evidence>
<dbReference type="RefSeq" id="XP_001885719.1">
    <property type="nucleotide sequence ID" value="XM_001885684.1"/>
</dbReference>
<name>B0DP86_LACBS</name>
<sequence>MSSNAHLQNVGPRSAGCQSKLRSIHSTQNASSLPPLPFMGQKFLCDCKRYCNGGRQVSRSTYYHHKPYRHQLAVIPLVPEDSDKRRRIEDNASGLLSLPTELLREIFAEYANESTSLWSHKFCRRSLYYPRLSSQVESLVKTEPKPTSASKYATKLRIGHLCPSPDEKGVISFEEAKIRSFLLSAISSLVGVRQIIWDLGEYDPEWATLLVTDALASLPALEDLHLSVWLAPDSPCVQFQRLSNLKKFTFISDFSNRTAVIRTVAGLIGWNQPELTSITIVNDGYYSGGYAPTLQDFLAETSSSVCLKITHLNLSGLFVKFDAGALRHLRSLISLTIMNISSPYDETTEYQGPEFSAQKIWSTLRSEKIHLQELVTDNAQPALVEYLTSFSGLKECGVLENIVPT</sequence>
<accession>B0DP86</accession>
<dbReference type="KEGG" id="lbc:LACBIDRAFT_307044"/>
<organism evidence="3">
    <name type="scientific">Laccaria bicolor (strain S238N-H82 / ATCC MYA-4686)</name>
    <name type="common">Bicoloured deceiver</name>
    <name type="synonym">Laccaria laccata var. bicolor</name>
    <dbReference type="NCBI Taxonomy" id="486041"/>
    <lineage>
        <taxon>Eukaryota</taxon>
        <taxon>Fungi</taxon>
        <taxon>Dikarya</taxon>
        <taxon>Basidiomycota</taxon>
        <taxon>Agaricomycotina</taxon>
        <taxon>Agaricomycetes</taxon>
        <taxon>Agaricomycetidae</taxon>
        <taxon>Agaricales</taxon>
        <taxon>Agaricineae</taxon>
        <taxon>Hydnangiaceae</taxon>
        <taxon>Laccaria</taxon>
    </lineage>
</organism>
<dbReference type="HOGENOM" id="CLU_679836_0_0_1"/>
<protein>
    <submittedName>
        <fullName evidence="2">Predicted protein</fullName>
    </submittedName>
</protein>
<feature type="region of interest" description="Disordered" evidence="1">
    <location>
        <begin position="1"/>
        <end position="21"/>
    </location>
</feature>
<dbReference type="InParanoid" id="B0DP86"/>
<keyword evidence="3" id="KW-1185">Reference proteome</keyword>
<proteinExistence type="predicted"/>
<dbReference type="OrthoDB" id="3541472at2759"/>
<dbReference type="AlphaFoldDB" id="B0DP86"/>
<evidence type="ECO:0000313" key="2">
    <source>
        <dbReference type="EMBL" id="EDR03571.1"/>
    </source>
</evidence>